<feature type="compositionally biased region" description="Low complexity" evidence="1">
    <location>
        <begin position="118"/>
        <end position="127"/>
    </location>
</feature>
<dbReference type="InterPro" id="IPR011011">
    <property type="entry name" value="Znf_FYVE_PHD"/>
</dbReference>
<evidence type="ECO:0000313" key="3">
    <source>
        <dbReference type="RefSeq" id="XP_047740043.1"/>
    </source>
</evidence>
<reference evidence="3" key="1">
    <citation type="submission" date="2025-08" db="UniProtKB">
        <authorList>
            <consortium name="RefSeq"/>
        </authorList>
    </citation>
    <scope>IDENTIFICATION</scope>
    <source>
        <tissue evidence="3">Whole organism</tissue>
    </source>
</reference>
<protein>
    <submittedName>
        <fullName evidence="3">Bromodomain-containing protein DDB_G0280777-like</fullName>
    </submittedName>
</protein>
<keyword evidence="2" id="KW-1185">Reference proteome</keyword>
<sequence>MTQQLQQILQQQQLLQQIMQQMQQIMLQLQHIVQKLQQIKQQQQQQQLRREQLHQQLQQLLRQQLQQQQQQLLQQQQQAMQQHVQQFTEQLEQLSVLHSLQRDLEQVKRVLSDHHDQAMQSSAAQQQNGRDNSHYSKERADRQGDSNVDRDRDGRMDRSRGDRRDAARHRDGNNDRDRSRSADRRDAAGDSDGNNDRDLDMCSAWTHMRCSGLRSIHPYSADWPCPTCRQSDLFPVRPSALSPSSTPALAPTHLCVLQLQWHPMQRSRTGCLSCSEQCGYCLSRRQSYWLHPASFPGYATEGWDRTGGHGNGLLILIRHDTPYIGHDISPLLHGNTTMEDTAISTPLNGSPSL</sequence>
<gene>
    <name evidence="3" type="primary">LOC125179031</name>
</gene>
<evidence type="ECO:0000313" key="2">
    <source>
        <dbReference type="Proteomes" id="UP000694843"/>
    </source>
</evidence>
<feature type="compositionally biased region" description="Basic and acidic residues" evidence="1">
    <location>
        <begin position="131"/>
        <end position="198"/>
    </location>
</feature>
<dbReference type="Proteomes" id="UP000694843">
    <property type="component" value="Unplaced"/>
</dbReference>
<dbReference type="SUPFAM" id="SSF57903">
    <property type="entry name" value="FYVE/PHD zinc finger"/>
    <property type="match status" value="1"/>
</dbReference>
<name>A0A979FS99_HYAAZ</name>
<dbReference type="AlphaFoldDB" id="A0A979FS99"/>
<evidence type="ECO:0000256" key="1">
    <source>
        <dbReference type="SAM" id="MobiDB-lite"/>
    </source>
</evidence>
<proteinExistence type="predicted"/>
<dbReference type="GeneID" id="125179031"/>
<feature type="region of interest" description="Disordered" evidence="1">
    <location>
        <begin position="114"/>
        <end position="198"/>
    </location>
</feature>
<dbReference type="KEGG" id="hazt:125179031"/>
<accession>A0A979FS99</accession>
<dbReference type="RefSeq" id="XP_047740043.1">
    <property type="nucleotide sequence ID" value="XM_047884087.1"/>
</dbReference>
<organism evidence="2 3">
    <name type="scientific">Hyalella azteca</name>
    <name type="common">Amphipod</name>
    <dbReference type="NCBI Taxonomy" id="294128"/>
    <lineage>
        <taxon>Eukaryota</taxon>
        <taxon>Metazoa</taxon>
        <taxon>Ecdysozoa</taxon>
        <taxon>Arthropoda</taxon>
        <taxon>Crustacea</taxon>
        <taxon>Multicrustacea</taxon>
        <taxon>Malacostraca</taxon>
        <taxon>Eumalacostraca</taxon>
        <taxon>Peracarida</taxon>
        <taxon>Amphipoda</taxon>
        <taxon>Senticaudata</taxon>
        <taxon>Talitrida</taxon>
        <taxon>Talitroidea</taxon>
        <taxon>Hyalellidae</taxon>
        <taxon>Hyalella</taxon>
    </lineage>
</organism>